<evidence type="ECO:0000256" key="9">
    <source>
        <dbReference type="SAM" id="Phobius"/>
    </source>
</evidence>
<dbReference type="InterPro" id="IPR050864">
    <property type="entry name" value="Bacterial_PTS_Sugar_Transport"/>
</dbReference>
<dbReference type="NCBIfam" id="TIGR01427">
    <property type="entry name" value="PTS_IIC_fructo"/>
    <property type="match status" value="1"/>
</dbReference>
<dbReference type="EMBL" id="JAAITT010000013">
    <property type="protein sequence ID" value="NSJ49164.1"/>
    <property type="molecule type" value="Genomic_DNA"/>
</dbReference>
<evidence type="ECO:0000256" key="5">
    <source>
        <dbReference type="ARBA" id="ARBA00022683"/>
    </source>
</evidence>
<evidence type="ECO:0000256" key="7">
    <source>
        <dbReference type="ARBA" id="ARBA00022989"/>
    </source>
</evidence>
<dbReference type="PANTHER" id="PTHR30505">
    <property type="entry name" value="FRUCTOSE-LIKE PERMEASE"/>
    <property type="match status" value="1"/>
</dbReference>
<comment type="caution">
    <text evidence="11">The sequence shown here is derived from an EMBL/GenBank/DDBJ whole genome shotgun (WGS) entry which is preliminary data.</text>
</comment>
<dbReference type="PROSITE" id="PS51104">
    <property type="entry name" value="PTS_EIIC_TYPE_2"/>
    <property type="match status" value="1"/>
</dbReference>
<sequence>MQRGIHMDWKKMQLKRHALTGISYMIPVVVAGGLCMGLAKVFGGWDIAAGTFAAILDQIGGAAIGFTVPVITAGIAYSVAGRPGIAPGLAIGTLANSMGAGFLGGLIGGFLTGYITLLIKKKIKLPQAMIGLMPVLVIPLLATLASGLIFVCILGSFVSMINGAITAFLLSMSDSSGLILGGLLGLMRIDMGGPCAQAAYAFSSSMIANGVYGPMSATLVSGMTPPVGVGLAVLIARKRFTGAEYQAAKTAIPLGLCFITEGVFPFVASDPVRTIISCTAGSAVSGALAVFFGCEMPIPHGGVFAIPFCNKPLMFILAFIIGCLVTALLLIVMKPKTASDADDIEQELTADIEFS</sequence>
<keyword evidence="2" id="KW-0813">Transport</keyword>
<feature type="transmembrane region" description="Helical" evidence="9">
    <location>
        <begin position="248"/>
        <end position="268"/>
    </location>
</feature>
<evidence type="ECO:0000256" key="1">
    <source>
        <dbReference type="ARBA" id="ARBA00004429"/>
    </source>
</evidence>
<feature type="domain" description="PTS EIIC type-2" evidence="10">
    <location>
        <begin position="14"/>
        <end position="343"/>
    </location>
</feature>
<keyword evidence="12" id="KW-1185">Reference proteome</keyword>
<proteinExistence type="predicted"/>
<dbReference type="InterPro" id="IPR013014">
    <property type="entry name" value="PTS_EIIC_2"/>
</dbReference>
<name>A0ABX2HKN5_9FIRM</name>
<dbReference type="Pfam" id="PF02378">
    <property type="entry name" value="PTS_EIIC"/>
    <property type="match status" value="1"/>
</dbReference>
<reference evidence="11 12" key="1">
    <citation type="journal article" date="2020" name="Cell Host Microbe">
        <title>Functional and Genomic Variation between Human-Derived Isolates of Lachnospiraceae Reveals Inter- and Intra-Species Diversity.</title>
        <authorList>
            <person name="Sorbara M.T."/>
            <person name="Littmann E.R."/>
            <person name="Fontana E."/>
            <person name="Moody T.U."/>
            <person name="Kohout C.E."/>
            <person name="Gjonbalaj M."/>
            <person name="Eaton V."/>
            <person name="Seok R."/>
            <person name="Leiner I.M."/>
            <person name="Pamer E.G."/>
        </authorList>
    </citation>
    <scope>NUCLEOTIDE SEQUENCE [LARGE SCALE GENOMIC DNA]</scope>
    <source>
        <strain evidence="11 12">MSK.1.17</strain>
    </source>
</reference>
<evidence type="ECO:0000259" key="10">
    <source>
        <dbReference type="PROSITE" id="PS51104"/>
    </source>
</evidence>
<dbReference type="PANTHER" id="PTHR30505:SF0">
    <property type="entry name" value="FRUCTOSE-LIKE PTS SYSTEM EIIBC COMPONENT-RELATED"/>
    <property type="match status" value="1"/>
</dbReference>
<keyword evidence="4" id="KW-0762">Sugar transport</keyword>
<feature type="transmembrane region" description="Helical" evidence="9">
    <location>
        <begin position="98"/>
        <end position="119"/>
    </location>
</feature>
<protein>
    <submittedName>
        <fullName evidence="11">PTS fructose transporter subunit IIC</fullName>
    </submittedName>
</protein>
<evidence type="ECO:0000256" key="6">
    <source>
        <dbReference type="ARBA" id="ARBA00022692"/>
    </source>
</evidence>
<comment type="subcellular location">
    <subcellularLocation>
        <location evidence="1">Cell inner membrane</location>
        <topology evidence="1">Multi-pass membrane protein</topology>
    </subcellularLocation>
</comment>
<accession>A0ABX2HKN5</accession>
<evidence type="ECO:0000256" key="3">
    <source>
        <dbReference type="ARBA" id="ARBA00022475"/>
    </source>
</evidence>
<feature type="transmembrane region" description="Helical" evidence="9">
    <location>
        <begin position="313"/>
        <end position="333"/>
    </location>
</feature>
<dbReference type="InterPro" id="IPR003352">
    <property type="entry name" value="PTS_EIIC"/>
</dbReference>
<organism evidence="11 12">
    <name type="scientific">Enterocloster aldenensis</name>
    <dbReference type="NCBI Taxonomy" id="358742"/>
    <lineage>
        <taxon>Bacteria</taxon>
        <taxon>Bacillati</taxon>
        <taxon>Bacillota</taxon>
        <taxon>Clostridia</taxon>
        <taxon>Lachnospirales</taxon>
        <taxon>Lachnospiraceae</taxon>
        <taxon>Enterocloster</taxon>
    </lineage>
</organism>
<gene>
    <name evidence="11" type="ORF">G5B36_10685</name>
</gene>
<dbReference type="InterPro" id="IPR006327">
    <property type="entry name" value="PTS_IIC_fruc"/>
</dbReference>
<evidence type="ECO:0000313" key="12">
    <source>
        <dbReference type="Proteomes" id="UP000669239"/>
    </source>
</evidence>
<evidence type="ECO:0000313" key="11">
    <source>
        <dbReference type="EMBL" id="NSJ49164.1"/>
    </source>
</evidence>
<evidence type="ECO:0000256" key="8">
    <source>
        <dbReference type="ARBA" id="ARBA00023136"/>
    </source>
</evidence>
<evidence type="ECO:0000256" key="2">
    <source>
        <dbReference type="ARBA" id="ARBA00022448"/>
    </source>
</evidence>
<feature type="transmembrane region" description="Helical" evidence="9">
    <location>
        <begin position="164"/>
        <end position="187"/>
    </location>
</feature>
<keyword evidence="6 9" id="KW-0812">Transmembrane</keyword>
<keyword evidence="7 9" id="KW-1133">Transmembrane helix</keyword>
<feature type="transmembrane region" description="Helical" evidence="9">
    <location>
        <begin position="131"/>
        <end position="158"/>
    </location>
</feature>
<keyword evidence="5" id="KW-0598">Phosphotransferase system</keyword>
<dbReference type="Proteomes" id="UP000669239">
    <property type="component" value="Unassembled WGS sequence"/>
</dbReference>
<keyword evidence="3" id="KW-1003">Cell membrane</keyword>
<feature type="transmembrane region" description="Helical" evidence="9">
    <location>
        <begin position="21"/>
        <end position="42"/>
    </location>
</feature>
<feature type="transmembrane region" description="Helical" evidence="9">
    <location>
        <begin position="218"/>
        <end position="236"/>
    </location>
</feature>
<keyword evidence="8 9" id="KW-0472">Membrane</keyword>
<evidence type="ECO:0000256" key="4">
    <source>
        <dbReference type="ARBA" id="ARBA00022597"/>
    </source>
</evidence>